<dbReference type="AlphaFoldDB" id="A0A9P9DQR1"/>
<gene>
    <name evidence="2" type="ORF">B0J11DRAFT_318257</name>
</gene>
<evidence type="ECO:0000313" key="2">
    <source>
        <dbReference type="EMBL" id="KAH7123658.1"/>
    </source>
</evidence>
<dbReference type="Gene3D" id="3.90.180.10">
    <property type="entry name" value="Medium-chain alcohol dehydrogenases, catalytic domain"/>
    <property type="match status" value="1"/>
</dbReference>
<dbReference type="InterPro" id="IPR013149">
    <property type="entry name" value="ADH-like_C"/>
</dbReference>
<dbReference type="InterPro" id="IPR052711">
    <property type="entry name" value="Zinc_ADH-like"/>
</dbReference>
<dbReference type="SMART" id="SM00829">
    <property type="entry name" value="PKS_ER"/>
    <property type="match status" value="1"/>
</dbReference>
<organism evidence="2 3">
    <name type="scientific">Dendryphion nanum</name>
    <dbReference type="NCBI Taxonomy" id="256645"/>
    <lineage>
        <taxon>Eukaryota</taxon>
        <taxon>Fungi</taxon>
        <taxon>Dikarya</taxon>
        <taxon>Ascomycota</taxon>
        <taxon>Pezizomycotina</taxon>
        <taxon>Dothideomycetes</taxon>
        <taxon>Pleosporomycetidae</taxon>
        <taxon>Pleosporales</taxon>
        <taxon>Torulaceae</taxon>
        <taxon>Dendryphion</taxon>
    </lineage>
</organism>
<dbReference type="Gene3D" id="3.40.50.720">
    <property type="entry name" value="NAD(P)-binding Rossmann-like Domain"/>
    <property type="match status" value="1"/>
</dbReference>
<comment type="caution">
    <text evidence="2">The sequence shown here is derived from an EMBL/GenBank/DDBJ whole genome shotgun (WGS) entry which is preliminary data.</text>
</comment>
<keyword evidence="3" id="KW-1185">Reference proteome</keyword>
<accession>A0A9P9DQR1</accession>
<dbReference type="InterPro" id="IPR011032">
    <property type="entry name" value="GroES-like_sf"/>
</dbReference>
<evidence type="ECO:0000259" key="1">
    <source>
        <dbReference type="SMART" id="SM00829"/>
    </source>
</evidence>
<dbReference type="Pfam" id="PF08240">
    <property type="entry name" value="ADH_N"/>
    <property type="match status" value="1"/>
</dbReference>
<name>A0A9P9DQR1_9PLEO</name>
<dbReference type="InterPro" id="IPR036291">
    <property type="entry name" value="NAD(P)-bd_dom_sf"/>
</dbReference>
<dbReference type="OrthoDB" id="3509362at2759"/>
<dbReference type="PANTHER" id="PTHR45033">
    <property type="match status" value="1"/>
</dbReference>
<dbReference type="SUPFAM" id="SSF50129">
    <property type="entry name" value="GroES-like"/>
    <property type="match status" value="1"/>
</dbReference>
<dbReference type="Proteomes" id="UP000700596">
    <property type="component" value="Unassembled WGS sequence"/>
</dbReference>
<dbReference type="Pfam" id="PF00107">
    <property type="entry name" value="ADH_zinc_N"/>
    <property type="match status" value="1"/>
</dbReference>
<dbReference type="InterPro" id="IPR020843">
    <property type="entry name" value="ER"/>
</dbReference>
<sequence>MTIPETSRAWYRTAPPYPLQVASRNESVPKPSSTQVLIRVHAVSLNYRDIAMLREGGYPAPADIEGIAASDCAAEVVAVGSAVQKFAIGDHVAPTFNLLNITGDERVNDNIALGGNGPGVLREYVAFEEDALVKLPGYLSWEEASTLACAGVTAWTSLDSLKNVKKDTVVLLQGTGGVSLMALLICLAANIKVIITSSSDEKLASLKKLGDIEVINYKTTPDVTAEALRLTKGMGVDYVVNNIGLNSIPADLKSLRKNGTISLVGFLGGFEPTFPVSELSLLFLKMAKIQTIGVGSRLDFEAFNRFLEEKKLPLKSAIDRVFEFNDSPAAFEYLASGKHTGKVVIKI</sequence>
<dbReference type="GO" id="GO:0016491">
    <property type="term" value="F:oxidoreductase activity"/>
    <property type="evidence" value="ECO:0007669"/>
    <property type="project" value="InterPro"/>
</dbReference>
<dbReference type="CDD" id="cd08276">
    <property type="entry name" value="MDR7"/>
    <property type="match status" value="1"/>
</dbReference>
<proteinExistence type="predicted"/>
<dbReference type="InterPro" id="IPR013154">
    <property type="entry name" value="ADH-like_N"/>
</dbReference>
<dbReference type="SUPFAM" id="SSF51735">
    <property type="entry name" value="NAD(P)-binding Rossmann-fold domains"/>
    <property type="match status" value="1"/>
</dbReference>
<evidence type="ECO:0000313" key="3">
    <source>
        <dbReference type="Proteomes" id="UP000700596"/>
    </source>
</evidence>
<feature type="domain" description="Enoyl reductase (ER)" evidence="1">
    <location>
        <begin position="14"/>
        <end position="345"/>
    </location>
</feature>
<protein>
    <recommendedName>
        <fullName evidence="1">Enoyl reductase (ER) domain-containing protein</fullName>
    </recommendedName>
</protein>
<reference evidence="2" key="1">
    <citation type="journal article" date="2021" name="Nat. Commun.">
        <title>Genetic determinants of endophytism in the Arabidopsis root mycobiome.</title>
        <authorList>
            <person name="Mesny F."/>
            <person name="Miyauchi S."/>
            <person name="Thiergart T."/>
            <person name="Pickel B."/>
            <person name="Atanasova L."/>
            <person name="Karlsson M."/>
            <person name="Huettel B."/>
            <person name="Barry K.W."/>
            <person name="Haridas S."/>
            <person name="Chen C."/>
            <person name="Bauer D."/>
            <person name="Andreopoulos W."/>
            <person name="Pangilinan J."/>
            <person name="LaButti K."/>
            <person name="Riley R."/>
            <person name="Lipzen A."/>
            <person name="Clum A."/>
            <person name="Drula E."/>
            <person name="Henrissat B."/>
            <person name="Kohler A."/>
            <person name="Grigoriev I.V."/>
            <person name="Martin F.M."/>
            <person name="Hacquard S."/>
        </authorList>
    </citation>
    <scope>NUCLEOTIDE SEQUENCE</scope>
    <source>
        <strain evidence="2">MPI-CAGE-CH-0243</strain>
    </source>
</reference>
<dbReference type="EMBL" id="JAGMWT010000008">
    <property type="protein sequence ID" value="KAH7123658.1"/>
    <property type="molecule type" value="Genomic_DNA"/>
</dbReference>
<dbReference type="PANTHER" id="PTHR45033:SF1">
    <property type="entry name" value="OXIDOREDUCTASE (EUROFUNG)"/>
    <property type="match status" value="1"/>
</dbReference>